<proteinExistence type="predicted"/>
<evidence type="ECO:0000313" key="5">
    <source>
        <dbReference type="Proteomes" id="UP000759537"/>
    </source>
</evidence>
<evidence type="ECO:0000256" key="2">
    <source>
        <dbReference type="SAM" id="Phobius"/>
    </source>
</evidence>
<keyword evidence="3" id="KW-0732">Signal</keyword>
<comment type="caution">
    <text evidence="4">The sequence shown here is derived from an EMBL/GenBank/DDBJ whole genome shotgun (WGS) entry which is preliminary data.</text>
</comment>
<feature type="compositionally biased region" description="Basic and acidic residues" evidence="1">
    <location>
        <begin position="185"/>
        <end position="194"/>
    </location>
</feature>
<gene>
    <name evidence="4" type="ORF">DFH94DRAFT_323640</name>
</gene>
<keyword evidence="2" id="KW-0472">Membrane</keyword>
<feature type="compositionally biased region" description="Low complexity" evidence="1">
    <location>
        <begin position="195"/>
        <end position="204"/>
    </location>
</feature>
<dbReference type="AlphaFoldDB" id="A0A9P5N1G2"/>
<feature type="transmembrane region" description="Helical" evidence="2">
    <location>
        <begin position="79"/>
        <end position="98"/>
    </location>
</feature>
<feature type="transmembrane region" description="Helical" evidence="2">
    <location>
        <begin position="110"/>
        <end position="137"/>
    </location>
</feature>
<name>A0A9P5N1G2_9AGAM</name>
<reference evidence="4" key="2">
    <citation type="journal article" date="2020" name="Nat. Commun.">
        <title>Large-scale genome sequencing of mycorrhizal fungi provides insights into the early evolution of symbiotic traits.</title>
        <authorList>
            <person name="Miyauchi S."/>
            <person name="Kiss E."/>
            <person name="Kuo A."/>
            <person name="Drula E."/>
            <person name="Kohler A."/>
            <person name="Sanchez-Garcia M."/>
            <person name="Morin E."/>
            <person name="Andreopoulos B."/>
            <person name="Barry K.W."/>
            <person name="Bonito G."/>
            <person name="Buee M."/>
            <person name="Carver A."/>
            <person name="Chen C."/>
            <person name="Cichocki N."/>
            <person name="Clum A."/>
            <person name="Culley D."/>
            <person name="Crous P.W."/>
            <person name="Fauchery L."/>
            <person name="Girlanda M."/>
            <person name="Hayes R.D."/>
            <person name="Keri Z."/>
            <person name="LaButti K."/>
            <person name="Lipzen A."/>
            <person name="Lombard V."/>
            <person name="Magnuson J."/>
            <person name="Maillard F."/>
            <person name="Murat C."/>
            <person name="Nolan M."/>
            <person name="Ohm R.A."/>
            <person name="Pangilinan J."/>
            <person name="Pereira M.F."/>
            <person name="Perotto S."/>
            <person name="Peter M."/>
            <person name="Pfister S."/>
            <person name="Riley R."/>
            <person name="Sitrit Y."/>
            <person name="Stielow J.B."/>
            <person name="Szollosi G."/>
            <person name="Zifcakova L."/>
            <person name="Stursova M."/>
            <person name="Spatafora J.W."/>
            <person name="Tedersoo L."/>
            <person name="Vaario L.M."/>
            <person name="Yamada A."/>
            <person name="Yan M."/>
            <person name="Wang P."/>
            <person name="Xu J."/>
            <person name="Bruns T."/>
            <person name="Baldrian P."/>
            <person name="Vilgalys R."/>
            <person name="Dunand C."/>
            <person name="Henrissat B."/>
            <person name="Grigoriev I.V."/>
            <person name="Hibbett D."/>
            <person name="Nagy L.G."/>
            <person name="Martin F.M."/>
        </authorList>
    </citation>
    <scope>NUCLEOTIDE SEQUENCE</scope>
    <source>
        <strain evidence="4">Prilba</strain>
    </source>
</reference>
<feature type="chain" id="PRO_5040341337" description="Transmembrane protein" evidence="3">
    <location>
        <begin position="20"/>
        <end position="329"/>
    </location>
</feature>
<protein>
    <recommendedName>
        <fullName evidence="6">Transmembrane protein</fullName>
    </recommendedName>
</protein>
<dbReference type="OrthoDB" id="2653987at2759"/>
<dbReference type="EMBL" id="WHVB01000004">
    <property type="protein sequence ID" value="KAF8483751.1"/>
    <property type="molecule type" value="Genomic_DNA"/>
</dbReference>
<keyword evidence="2" id="KW-1133">Transmembrane helix</keyword>
<feature type="signal peptide" evidence="3">
    <location>
        <begin position="1"/>
        <end position="19"/>
    </location>
</feature>
<feature type="transmembrane region" description="Helical" evidence="2">
    <location>
        <begin position="309"/>
        <end position="328"/>
    </location>
</feature>
<organism evidence="4 5">
    <name type="scientific">Russula ochroleuca</name>
    <dbReference type="NCBI Taxonomy" id="152965"/>
    <lineage>
        <taxon>Eukaryota</taxon>
        <taxon>Fungi</taxon>
        <taxon>Dikarya</taxon>
        <taxon>Basidiomycota</taxon>
        <taxon>Agaricomycotina</taxon>
        <taxon>Agaricomycetes</taxon>
        <taxon>Russulales</taxon>
        <taxon>Russulaceae</taxon>
        <taxon>Russula</taxon>
    </lineage>
</organism>
<accession>A0A9P5N1G2</accession>
<reference evidence="4" key="1">
    <citation type="submission" date="2019-10" db="EMBL/GenBank/DDBJ databases">
        <authorList>
            <consortium name="DOE Joint Genome Institute"/>
            <person name="Kuo A."/>
            <person name="Miyauchi S."/>
            <person name="Kiss E."/>
            <person name="Drula E."/>
            <person name="Kohler A."/>
            <person name="Sanchez-Garcia M."/>
            <person name="Andreopoulos B."/>
            <person name="Barry K.W."/>
            <person name="Bonito G."/>
            <person name="Buee M."/>
            <person name="Carver A."/>
            <person name="Chen C."/>
            <person name="Cichocki N."/>
            <person name="Clum A."/>
            <person name="Culley D."/>
            <person name="Crous P.W."/>
            <person name="Fauchery L."/>
            <person name="Girlanda M."/>
            <person name="Hayes R."/>
            <person name="Keri Z."/>
            <person name="LaButti K."/>
            <person name="Lipzen A."/>
            <person name="Lombard V."/>
            <person name="Magnuson J."/>
            <person name="Maillard F."/>
            <person name="Morin E."/>
            <person name="Murat C."/>
            <person name="Nolan M."/>
            <person name="Ohm R."/>
            <person name="Pangilinan J."/>
            <person name="Pereira M."/>
            <person name="Perotto S."/>
            <person name="Peter M."/>
            <person name="Riley R."/>
            <person name="Sitrit Y."/>
            <person name="Stielow B."/>
            <person name="Szollosi G."/>
            <person name="Zifcakova L."/>
            <person name="Stursova M."/>
            <person name="Spatafora J.W."/>
            <person name="Tedersoo L."/>
            <person name="Vaario L.-M."/>
            <person name="Yamada A."/>
            <person name="Yan M."/>
            <person name="Wang P."/>
            <person name="Xu J."/>
            <person name="Bruns T."/>
            <person name="Baldrian P."/>
            <person name="Vilgalys R."/>
            <person name="Henrissat B."/>
            <person name="Grigoriev I.V."/>
            <person name="Hibbett D."/>
            <person name="Nagy L.G."/>
            <person name="Martin F.M."/>
        </authorList>
    </citation>
    <scope>NUCLEOTIDE SEQUENCE</scope>
    <source>
        <strain evidence="4">Prilba</strain>
    </source>
</reference>
<evidence type="ECO:0000313" key="4">
    <source>
        <dbReference type="EMBL" id="KAF8483751.1"/>
    </source>
</evidence>
<feature type="region of interest" description="Disordered" evidence="1">
    <location>
        <begin position="166"/>
        <end position="204"/>
    </location>
</feature>
<keyword evidence="2" id="KW-0812">Transmembrane</keyword>
<feature type="transmembrane region" description="Helical" evidence="2">
    <location>
        <begin position="281"/>
        <end position="303"/>
    </location>
</feature>
<keyword evidence="5" id="KW-1185">Reference proteome</keyword>
<evidence type="ECO:0000256" key="3">
    <source>
        <dbReference type="SAM" id="SignalP"/>
    </source>
</evidence>
<sequence>MSIFMATSTFLFQFKLMHFLELFAKHAHIDGRPSTELPRVLDEPLASQKRPLDSTAASMAADLHTITQIIHIWSDRLQLISVYASFFTSIDSVLFSLASSRDKHTPTSKLMLASLVGALIFHAATAILGYVASFVVIRYKLNNAQFPTSSSESPITTVYAKYAPPRSISNDKLQPPSALESGKSSSRDKIEPTHNSHTFTPSSTTPFLARGSPFISTLSTVMTSLLDEPPLLKIDLRRVSLFNRKTLMPCLAIPVHSGDPRADEEKNAKALERLLNRCHNVCAVFALSGFLLVITGIVAYLWGELEHSVAIFGSACVAVCIVLGFAALL</sequence>
<evidence type="ECO:0000256" key="1">
    <source>
        <dbReference type="SAM" id="MobiDB-lite"/>
    </source>
</evidence>
<evidence type="ECO:0008006" key="6">
    <source>
        <dbReference type="Google" id="ProtNLM"/>
    </source>
</evidence>
<dbReference type="Proteomes" id="UP000759537">
    <property type="component" value="Unassembled WGS sequence"/>
</dbReference>